<evidence type="ECO:0000313" key="2">
    <source>
        <dbReference type="EMBL" id="TYP87865.1"/>
    </source>
</evidence>
<protein>
    <recommendedName>
        <fullName evidence="4">Lipoprotein</fullName>
    </recommendedName>
</protein>
<accession>A0A5S5CW81</accession>
<keyword evidence="3" id="KW-1185">Reference proteome</keyword>
<reference evidence="2 3" key="1">
    <citation type="submission" date="2019-07" db="EMBL/GenBank/DDBJ databases">
        <title>Genomic Encyclopedia of Archaeal and Bacterial Type Strains, Phase II (KMG-II): from individual species to whole genera.</title>
        <authorList>
            <person name="Goeker M."/>
        </authorList>
    </citation>
    <scope>NUCLEOTIDE SEQUENCE [LARGE SCALE GENOMIC DNA]</scope>
    <source>
        <strain evidence="2 3">DSM 46842</strain>
    </source>
</reference>
<dbReference type="Proteomes" id="UP000322499">
    <property type="component" value="Unassembled WGS sequence"/>
</dbReference>
<dbReference type="EMBL" id="VNHW01000005">
    <property type="protein sequence ID" value="TYP87865.1"/>
    <property type="molecule type" value="Genomic_DNA"/>
</dbReference>
<feature type="signal peptide" evidence="1">
    <location>
        <begin position="1"/>
        <end position="23"/>
    </location>
</feature>
<gene>
    <name evidence="2" type="ORF">BD833_10536</name>
</gene>
<dbReference type="RefSeq" id="WP_166532816.1">
    <property type="nucleotide sequence ID" value="NZ_VNHW01000005.1"/>
</dbReference>
<evidence type="ECO:0008006" key="4">
    <source>
        <dbReference type="Google" id="ProtNLM"/>
    </source>
</evidence>
<comment type="caution">
    <text evidence="2">The sequence shown here is derived from an EMBL/GenBank/DDBJ whole genome shotgun (WGS) entry which is preliminary data.</text>
</comment>
<dbReference type="PROSITE" id="PS51257">
    <property type="entry name" value="PROKAR_LIPOPROTEIN"/>
    <property type="match status" value="1"/>
</dbReference>
<organism evidence="2 3">
    <name type="scientific">Blastococcus xanthinilyticus</name>
    <dbReference type="NCBI Taxonomy" id="1564164"/>
    <lineage>
        <taxon>Bacteria</taxon>
        <taxon>Bacillati</taxon>
        <taxon>Actinomycetota</taxon>
        <taxon>Actinomycetes</taxon>
        <taxon>Geodermatophilales</taxon>
        <taxon>Geodermatophilaceae</taxon>
        <taxon>Blastococcus</taxon>
    </lineage>
</organism>
<dbReference type="AlphaFoldDB" id="A0A5S5CW81"/>
<evidence type="ECO:0000313" key="3">
    <source>
        <dbReference type="Proteomes" id="UP000322499"/>
    </source>
</evidence>
<name>A0A5S5CW81_9ACTN</name>
<keyword evidence="1" id="KW-0732">Signal</keyword>
<proteinExistence type="predicted"/>
<feature type="chain" id="PRO_5038885011" description="Lipoprotein" evidence="1">
    <location>
        <begin position="24"/>
        <end position="284"/>
    </location>
</feature>
<sequence>MRRTVALLVAVVAVGGCAGPSRAPADRAPAAAPPSTAAVPEVPGIAAEDVRLRTDEAEGGRIQVRVTATRADPFTVTAVALDAPGFEPLPPAPVTAAFDRGRVIDLPTPYGAVICPAGPGTPSARLSLVRSGGREEEVRAPLPGGTLARVHGEECAALAVAEAVDVTVTVGGPEEAALPGRLGLTRRSGSERVVVERLGGSVLLDVTAELPLELAPADAAAGTAVVFALATCAPHVLAETKQPFVFPLAVRLGDAAPVVVDLPVDDALRAELSGLVDRVCAGAG</sequence>
<evidence type="ECO:0000256" key="1">
    <source>
        <dbReference type="SAM" id="SignalP"/>
    </source>
</evidence>